<reference evidence="16 17" key="1">
    <citation type="journal article" date="2017" name="PLoS Biol.">
        <title>The sea cucumber genome provides insights into morphological evolution and visceral regeneration.</title>
        <authorList>
            <person name="Zhang X."/>
            <person name="Sun L."/>
            <person name="Yuan J."/>
            <person name="Sun Y."/>
            <person name="Gao Y."/>
            <person name="Zhang L."/>
            <person name="Li S."/>
            <person name="Dai H."/>
            <person name="Hamel J.F."/>
            <person name="Liu C."/>
            <person name="Yu Y."/>
            <person name="Liu S."/>
            <person name="Lin W."/>
            <person name="Guo K."/>
            <person name="Jin S."/>
            <person name="Xu P."/>
            <person name="Storey K.B."/>
            <person name="Huan P."/>
            <person name="Zhang T."/>
            <person name="Zhou Y."/>
            <person name="Zhang J."/>
            <person name="Lin C."/>
            <person name="Li X."/>
            <person name="Xing L."/>
            <person name="Huo D."/>
            <person name="Sun M."/>
            <person name="Wang L."/>
            <person name="Mercier A."/>
            <person name="Li F."/>
            <person name="Yang H."/>
            <person name="Xiang J."/>
        </authorList>
    </citation>
    <scope>NUCLEOTIDE SEQUENCE [LARGE SCALE GENOMIC DNA]</scope>
    <source>
        <strain evidence="16">Shaxun</strain>
        <tissue evidence="16">Muscle</tissue>
    </source>
</reference>
<comment type="caution">
    <text evidence="16">The sequence shown here is derived from an EMBL/GenBank/DDBJ whole genome shotgun (WGS) entry which is preliminary data.</text>
</comment>
<feature type="domain" description="Reverse transcriptase" evidence="15">
    <location>
        <begin position="151"/>
        <end position="452"/>
    </location>
</feature>
<evidence type="ECO:0000256" key="7">
    <source>
        <dbReference type="ARBA" id="ARBA00022723"/>
    </source>
</evidence>
<dbReference type="InterPro" id="IPR049139">
    <property type="entry name" value="TERT_C"/>
</dbReference>
<dbReference type="PANTHER" id="PTHR12066">
    <property type="entry name" value="TELOMERASE REVERSE TRANSCRIPTASE"/>
    <property type="match status" value="1"/>
</dbReference>
<keyword evidence="7 14" id="KW-0479">Metal-binding</keyword>
<dbReference type="InterPro" id="IPR021891">
    <property type="entry name" value="Telomerase_RBD"/>
</dbReference>
<comment type="similarity">
    <text evidence="1 14">Belongs to the reverse transcriptase family. Telomerase subfamily.</text>
</comment>
<comment type="function">
    <text evidence="14">Telomerase is a ribonucleoprotein enzyme essential for the replication of chromosome termini in most eukaryotes. It elongates telomeres. It is a reverse transcriptase that adds simple sequence repeats to chromosome ends by copying a template sequence within the RNA component of the enzyme.</text>
</comment>
<dbReference type="GO" id="GO:0007004">
    <property type="term" value="P:telomere maintenance via telomerase"/>
    <property type="evidence" value="ECO:0007669"/>
    <property type="project" value="TreeGrafter"/>
</dbReference>
<gene>
    <name evidence="16" type="ORF">BSL78_02425</name>
</gene>
<evidence type="ECO:0000256" key="5">
    <source>
        <dbReference type="ARBA" id="ARBA00022679"/>
    </source>
</evidence>
<dbReference type="InterPro" id="IPR003545">
    <property type="entry name" value="Telomerase_RT"/>
</dbReference>
<comment type="catalytic activity">
    <reaction evidence="13 14">
        <text>DNA(n) + a 2'-deoxyribonucleoside 5'-triphosphate = DNA(n+1) + diphosphate</text>
        <dbReference type="Rhea" id="RHEA:22508"/>
        <dbReference type="Rhea" id="RHEA-COMP:17339"/>
        <dbReference type="Rhea" id="RHEA-COMP:17340"/>
        <dbReference type="ChEBI" id="CHEBI:33019"/>
        <dbReference type="ChEBI" id="CHEBI:61560"/>
        <dbReference type="ChEBI" id="CHEBI:173112"/>
        <dbReference type="EC" id="2.7.7.49"/>
    </reaction>
</comment>
<dbReference type="OrthoDB" id="289721at2759"/>
<dbReference type="GO" id="GO:0003720">
    <property type="term" value="F:telomerase activity"/>
    <property type="evidence" value="ECO:0007669"/>
    <property type="project" value="InterPro"/>
</dbReference>
<keyword evidence="5 14" id="KW-0808">Transferase</keyword>
<keyword evidence="10 14" id="KW-0695">RNA-directed DNA polymerase</keyword>
<accession>A0A2G8LKF6</accession>
<dbReference type="GO" id="GO:0000781">
    <property type="term" value="C:chromosome, telomeric region"/>
    <property type="evidence" value="ECO:0007669"/>
    <property type="project" value="UniProtKB-SubCell"/>
</dbReference>
<dbReference type="EC" id="2.7.7.49" evidence="2 14"/>
<keyword evidence="8 14" id="KW-0460">Magnesium</keyword>
<evidence type="ECO:0000313" key="17">
    <source>
        <dbReference type="Proteomes" id="UP000230750"/>
    </source>
</evidence>
<dbReference type="Gene3D" id="3.30.70.2630">
    <property type="match status" value="1"/>
</dbReference>
<dbReference type="PRINTS" id="PR01365">
    <property type="entry name" value="TELOMERASERT"/>
</dbReference>
<dbReference type="Pfam" id="PF12009">
    <property type="entry name" value="Telomerase_RBD"/>
    <property type="match status" value="1"/>
</dbReference>
<sequence>MTGTEVYVSLRGLLKKIIPMEIWGSTTNQNAFFKYVKLMVKLGRFEKLPLDLLKKSLRAVVLKVVLPPPWGRWEVSGGRYSCSTTLLRLQSVRMNWPIPKAKWKTMEETALSDYKKLGVLSEIDQDDGGFAENLGKVKTQVYSKRERIPPHRELGKSSLPGKEKYDINFLLRDALDIFNYLWRDYPKLFGFSRLGVTSIYPKWREFVVKRKQNGDSRPLYFVKMDISKCYDSIPQDKLFRVITTNLKQKELPSTYVIRRYWVTTITRHGDVRKTVMRYVSPADGIRYDTRSCHQILVDLAKNGRHHNSIITNQVSVRVEGVDSILKKLQQLIHNDIVSINNHNFLRTKGISHGSVLSSLLCSMFYGHMETQFLTDVDKDGLLMRLIDDFFLVTPHLDIATNFLETLFSAECSEIFGCHINPSKTLTNFSYVYNGQQLQQVAQDWFPWCGFLFNTKTLDVRNNYQRYESTSFRYSMTVSFTSDDIINAMKITLTHALLRSKGLVIFIDPLINSPGVIIENVYHLLLLTAFRFHSYFQALPQHTRQQDSSRLLGMILDIASTYYFKVKKVLRGTSEKSTFPLSLAAMRWLCVKAFHVKLSRHFGVHKMLVVRLRQKRRELARKLDRDTRKALAGGSIPDIPPAFIKTRC</sequence>
<dbReference type="GO" id="GO:0070034">
    <property type="term" value="F:telomerase RNA binding"/>
    <property type="evidence" value="ECO:0007669"/>
    <property type="project" value="TreeGrafter"/>
</dbReference>
<keyword evidence="9 14" id="KW-0779">Telomere</keyword>
<evidence type="ECO:0000256" key="2">
    <source>
        <dbReference type="ARBA" id="ARBA00012493"/>
    </source>
</evidence>
<evidence type="ECO:0000256" key="1">
    <source>
        <dbReference type="ARBA" id="ARBA00008001"/>
    </source>
</evidence>
<evidence type="ECO:0000256" key="11">
    <source>
        <dbReference type="ARBA" id="ARBA00023242"/>
    </source>
</evidence>
<evidence type="ECO:0000313" key="16">
    <source>
        <dbReference type="EMBL" id="PIK60650.1"/>
    </source>
</evidence>
<dbReference type="PANTHER" id="PTHR12066:SF0">
    <property type="entry name" value="TELOMERASE REVERSE TRANSCRIPTASE"/>
    <property type="match status" value="1"/>
</dbReference>
<protein>
    <recommendedName>
        <fullName evidence="3 14">Telomerase reverse transcriptase</fullName>
        <ecNumber evidence="2 14">2.7.7.49</ecNumber>
    </recommendedName>
    <alternativeName>
        <fullName evidence="12 14">Telomerase catalytic subunit</fullName>
    </alternativeName>
</protein>
<dbReference type="STRING" id="307972.A0A2G8LKF6"/>
<dbReference type="GO" id="GO:0000333">
    <property type="term" value="C:telomerase catalytic core complex"/>
    <property type="evidence" value="ECO:0007669"/>
    <property type="project" value="TreeGrafter"/>
</dbReference>
<dbReference type="EMBL" id="MRZV01000051">
    <property type="protein sequence ID" value="PIK60650.1"/>
    <property type="molecule type" value="Genomic_DNA"/>
</dbReference>
<evidence type="ECO:0000256" key="12">
    <source>
        <dbReference type="ARBA" id="ARBA00032044"/>
    </source>
</evidence>
<evidence type="ECO:0000256" key="14">
    <source>
        <dbReference type="RuleBase" id="RU365061"/>
    </source>
</evidence>
<keyword evidence="4 14" id="KW-0158">Chromosome</keyword>
<dbReference type="Gene3D" id="1.10.357.90">
    <property type="match status" value="1"/>
</dbReference>
<dbReference type="InterPro" id="IPR000477">
    <property type="entry name" value="RT_dom"/>
</dbReference>
<keyword evidence="17" id="KW-1185">Reference proteome</keyword>
<proteinExistence type="inferred from homology"/>
<evidence type="ECO:0000256" key="9">
    <source>
        <dbReference type="ARBA" id="ARBA00022895"/>
    </source>
</evidence>
<evidence type="ECO:0000256" key="13">
    <source>
        <dbReference type="ARBA" id="ARBA00048173"/>
    </source>
</evidence>
<evidence type="ECO:0000256" key="8">
    <source>
        <dbReference type="ARBA" id="ARBA00022842"/>
    </source>
</evidence>
<keyword evidence="11 14" id="KW-0539">Nucleus</keyword>
<dbReference type="PROSITE" id="PS50878">
    <property type="entry name" value="RT_POL"/>
    <property type="match status" value="1"/>
</dbReference>
<organism evidence="16 17">
    <name type="scientific">Stichopus japonicus</name>
    <name type="common">Sea cucumber</name>
    <dbReference type="NCBI Taxonomy" id="307972"/>
    <lineage>
        <taxon>Eukaryota</taxon>
        <taxon>Metazoa</taxon>
        <taxon>Echinodermata</taxon>
        <taxon>Eleutherozoa</taxon>
        <taxon>Echinozoa</taxon>
        <taxon>Holothuroidea</taxon>
        <taxon>Aspidochirotacea</taxon>
        <taxon>Aspidochirotida</taxon>
        <taxon>Stichopodidae</taxon>
        <taxon>Apostichopus</taxon>
    </lineage>
</organism>
<dbReference type="Gene3D" id="1.10.132.70">
    <property type="match status" value="1"/>
</dbReference>
<dbReference type="Pfam" id="PF21399">
    <property type="entry name" value="TERT_C"/>
    <property type="match status" value="1"/>
</dbReference>
<keyword evidence="6 14" id="KW-0548">Nucleotidyltransferase</keyword>
<dbReference type="GO" id="GO:0042162">
    <property type="term" value="F:telomeric DNA binding"/>
    <property type="evidence" value="ECO:0007669"/>
    <property type="project" value="TreeGrafter"/>
</dbReference>
<evidence type="ECO:0000256" key="4">
    <source>
        <dbReference type="ARBA" id="ARBA00022454"/>
    </source>
</evidence>
<comment type="subcellular location">
    <subcellularLocation>
        <location evidence="14">Nucleus</location>
    </subcellularLocation>
    <subcellularLocation>
        <location evidence="14">Chromosome</location>
        <location evidence="14">Telomere</location>
    </subcellularLocation>
</comment>
<evidence type="ECO:0000256" key="10">
    <source>
        <dbReference type="ARBA" id="ARBA00022918"/>
    </source>
</evidence>
<dbReference type="GO" id="GO:0046872">
    <property type="term" value="F:metal ion binding"/>
    <property type="evidence" value="ECO:0007669"/>
    <property type="project" value="UniProtKB-KW"/>
</dbReference>
<dbReference type="Proteomes" id="UP000230750">
    <property type="component" value="Unassembled WGS sequence"/>
</dbReference>
<name>A0A2G8LKF6_STIJA</name>
<dbReference type="AlphaFoldDB" id="A0A2G8LKF6"/>
<evidence type="ECO:0000256" key="6">
    <source>
        <dbReference type="ARBA" id="ARBA00022695"/>
    </source>
</evidence>
<evidence type="ECO:0000256" key="3">
    <source>
        <dbReference type="ARBA" id="ARBA00016182"/>
    </source>
</evidence>
<evidence type="ECO:0000259" key="15">
    <source>
        <dbReference type="PROSITE" id="PS50878"/>
    </source>
</evidence>
<dbReference type="CDD" id="cd01648">
    <property type="entry name" value="TERT"/>
    <property type="match status" value="1"/>
</dbReference>